<feature type="chain" id="PRO_5045703823" evidence="1">
    <location>
        <begin position="33"/>
        <end position="178"/>
    </location>
</feature>
<feature type="signal peptide" evidence="1">
    <location>
        <begin position="1"/>
        <end position="32"/>
    </location>
</feature>
<gene>
    <name evidence="4" type="primary">LOC106812054</name>
</gene>
<evidence type="ECO:0000313" key="3">
    <source>
        <dbReference type="Proteomes" id="UP000695022"/>
    </source>
</evidence>
<dbReference type="SUPFAM" id="SSF53300">
    <property type="entry name" value="vWA-like"/>
    <property type="match status" value="1"/>
</dbReference>
<evidence type="ECO:0000259" key="2">
    <source>
        <dbReference type="PROSITE" id="PS50234"/>
    </source>
</evidence>
<dbReference type="PANTHER" id="PTHR24020">
    <property type="entry name" value="COLLAGEN ALPHA"/>
    <property type="match status" value="1"/>
</dbReference>
<dbReference type="CDD" id="cd01450">
    <property type="entry name" value="vWFA_subfamily_ECM"/>
    <property type="match status" value="1"/>
</dbReference>
<protein>
    <submittedName>
        <fullName evidence="4">Sushi, von Willebrand factor type A, EGF and pentraxin domain-containing protein 1-like</fullName>
    </submittedName>
</protein>
<evidence type="ECO:0000313" key="4">
    <source>
        <dbReference type="RefSeq" id="XP_014671304.1"/>
    </source>
</evidence>
<proteinExistence type="predicted"/>
<reference evidence="4" key="1">
    <citation type="submission" date="2025-08" db="UniProtKB">
        <authorList>
            <consortium name="RefSeq"/>
        </authorList>
    </citation>
    <scope>IDENTIFICATION</scope>
</reference>
<dbReference type="PANTHER" id="PTHR24020:SF20">
    <property type="entry name" value="PH DOMAIN-CONTAINING PROTEIN"/>
    <property type="match status" value="1"/>
</dbReference>
<keyword evidence="1" id="KW-0732">Signal</keyword>
<dbReference type="Pfam" id="PF00092">
    <property type="entry name" value="VWA"/>
    <property type="match status" value="1"/>
</dbReference>
<name>A0ABM1EGI3_PRICU</name>
<evidence type="ECO:0000256" key="1">
    <source>
        <dbReference type="SAM" id="SignalP"/>
    </source>
</evidence>
<keyword evidence="3" id="KW-1185">Reference proteome</keyword>
<organism evidence="3 4">
    <name type="scientific">Priapulus caudatus</name>
    <name type="common">Priapulid worm</name>
    <dbReference type="NCBI Taxonomy" id="37621"/>
    <lineage>
        <taxon>Eukaryota</taxon>
        <taxon>Metazoa</taxon>
        <taxon>Ecdysozoa</taxon>
        <taxon>Scalidophora</taxon>
        <taxon>Priapulida</taxon>
        <taxon>Priapulimorpha</taxon>
        <taxon>Priapulimorphida</taxon>
        <taxon>Priapulidae</taxon>
        <taxon>Priapulus</taxon>
    </lineage>
</organism>
<dbReference type="PRINTS" id="PR00453">
    <property type="entry name" value="VWFADOMAIN"/>
</dbReference>
<dbReference type="GeneID" id="106812054"/>
<dbReference type="InterPro" id="IPR050525">
    <property type="entry name" value="ECM_Assembly_Org"/>
</dbReference>
<feature type="domain" description="VWFA" evidence="2">
    <location>
        <begin position="76"/>
        <end position="178"/>
    </location>
</feature>
<dbReference type="Gene3D" id="3.40.50.410">
    <property type="entry name" value="von Willebrand factor, type A domain"/>
    <property type="match status" value="1"/>
</dbReference>
<dbReference type="Proteomes" id="UP000695022">
    <property type="component" value="Unplaced"/>
</dbReference>
<dbReference type="RefSeq" id="XP_014671304.1">
    <property type="nucleotide sequence ID" value="XM_014815818.1"/>
</dbReference>
<dbReference type="InterPro" id="IPR036465">
    <property type="entry name" value="vWFA_dom_sf"/>
</dbReference>
<sequence>MAYGHRDGVVIALRTMIFCIPLLLLLLTPVLSASISIAADGNDTHIVVARPPPRLRRDNLARFKETLEAFARSRSDVVFILDESGSIGVDRFPHAVKFAELVTRLFSVTADQTRVALITFSTHSTVHFNYVRDHEGNNMCTLIKDLDIIGFSGGWTRTRDALARAEKVLQHARADANK</sequence>
<dbReference type="InterPro" id="IPR002035">
    <property type="entry name" value="VWF_A"/>
</dbReference>
<accession>A0ABM1EGI3</accession>
<dbReference type="PROSITE" id="PS50234">
    <property type="entry name" value="VWFA"/>
    <property type="match status" value="1"/>
</dbReference>